<feature type="non-terminal residue" evidence="2">
    <location>
        <position position="181"/>
    </location>
</feature>
<gene>
    <name evidence="2" type="ORF">OLEA9_A030137</name>
</gene>
<evidence type="ECO:0000313" key="3">
    <source>
        <dbReference type="Proteomes" id="UP000594638"/>
    </source>
</evidence>
<organism evidence="2 3">
    <name type="scientific">Olea europaea subsp. europaea</name>
    <dbReference type="NCBI Taxonomy" id="158383"/>
    <lineage>
        <taxon>Eukaryota</taxon>
        <taxon>Viridiplantae</taxon>
        <taxon>Streptophyta</taxon>
        <taxon>Embryophyta</taxon>
        <taxon>Tracheophyta</taxon>
        <taxon>Spermatophyta</taxon>
        <taxon>Magnoliopsida</taxon>
        <taxon>eudicotyledons</taxon>
        <taxon>Gunneridae</taxon>
        <taxon>Pentapetalae</taxon>
        <taxon>asterids</taxon>
        <taxon>lamiids</taxon>
        <taxon>Lamiales</taxon>
        <taxon>Oleaceae</taxon>
        <taxon>Oleeae</taxon>
        <taxon>Olea</taxon>
    </lineage>
</organism>
<proteinExistence type="predicted"/>
<dbReference type="EMBL" id="CACTIH010006446">
    <property type="protein sequence ID" value="CAA3004732.1"/>
    <property type="molecule type" value="Genomic_DNA"/>
</dbReference>
<accession>A0A8S0TJN0</accession>
<sequence>TVAGRSSCRVAVGHTPGLAPGVAPGLTPGLAPGTAGIPRALPRGLYRVIPRGLGTGTGYDPARPAGIKPRRVDESQGRVTPPTMPPRSTRRSRRPDATSPNLIGSLYTAGRAASEGASDDYKHHQDARVFAREPCEFAHEEDLATTARETSTRGLSSRHESLAESGPTLSLAQLGPARRVA</sequence>
<feature type="region of interest" description="Disordered" evidence="1">
    <location>
        <begin position="52"/>
        <end position="104"/>
    </location>
</feature>
<dbReference type="Proteomes" id="UP000594638">
    <property type="component" value="Unassembled WGS sequence"/>
</dbReference>
<protein>
    <submittedName>
        <fullName evidence="2">Uncharacterized protein</fullName>
    </submittedName>
</protein>
<comment type="caution">
    <text evidence="2">The sequence shown here is derived from an EMBL/GenBank/DDBJ whole genome shotgun (WGS) entry which is preliminary data.</text>
</comment>
<evidence type="ECO:0000256" key="1">
    <source>
        <dbReference type="SAM" id="MobiDB-lite"/>
    </source>
</evidence>
<name>A0A8S0TJN0_OLEEU</name>
<feature type="region of interest" description="Disordered" evidence="1">
    <location>
        <begin position="141"/>
        <end position="181"/>
    </location>
</feature>
<reference evidence="2 3" key="1">
    <citation type="submission" date="2019-12" db="EMBL/GenBank/DDBJ databases">
        <authorList>
            <person name="Alioto T."/>
            <person name="Alioto T."/>
            <person name="Gomez Garrido J."/>
        </authorList>
    </citation>
    <scope>NUCLEOTIDE SEQUENCE [LARGE SCALE GENOMIC DNA]</scope>
</reference>
<evidence type="ECO:0000313" key="2">
    <source>
        <dbReference type="EMBL" id="CAA3004732.1"/>
    </source>
</evidence>
<keyword evidence="3" id="KW-1185">Reference proteome</keyword>
<dbReference type="Gramene" id="OE9A030137T1">
    <property type="protein sequence ID" value="OE9A030137C1"/>
    <property type="gene ID" value="OE9A030137"/>
</dbReference>
<dbReference type="AlphaFoldDB" id="A0A8S0TJN0"/>